<gene>
    <name evidence="7" type="ORF">SAMN05443550_10379</name>
</gene>
<dbReference type="PANTHER" id="PTHR42852">
    <property type="entry name" value="THIOL:DISULFIDE INTERCHANGE PROTEIN DSBE"/>
    <property type="match status" value="1"/>
</dbReference>
<dbReference type="PROSITE" id="PS51352">
    <property type="entry name" value="THIOREDOXIN_2"/>
    <property type="match status" value="1"/>
</dbReference>
<feature type="domain" description="Thioredoxin" evidence="6">
    <location>
        <begin position="230"/>
        <end position="410"/>
    </location>
</feature>
<dbReference type="GO" id="GO:0017004">
    <property type="term" value="P:cytochrome complex assembly"/>
    <property type="evidence" value="ECO:0007669"/>
    <property type="project" value="UniProtKB-KW"/>
</dbReference>
<keyword evidence="2" id="KW-0201">Cytochrome c-type biogenesis</keyword>
<keyword evidence="8" id="KW-1185">Reference proteome</keyword>
<name>A0A1H4ASF6_9SPHI</name>
<comment type="subcellular location">
    <subcellularLocation>
        <location evidence="1">Cell envelope</location>
    </subcellularLocation>
</comment>
<dbReference type="InterPro" id="IPR013766">
    <property type="entry name" value="Thioredoxin_domain"/>
</dbReference>
<organism evidence="7 8">
    <name type="scientific">Pedobacter hartonius</name>
    <dbReference type="NCBI Taxonomy" id="425514"/>
    <lineage>
        <taxon>Bacteria</taxon>
        <taxon>Pseudomonadati</taxon>
        <taxon>Bacteroidota</taxon>
        <taxon>Sphingobacteriia</taxon>
        <taxon>Sphingobacteriales</taxon>
        <taxon>Sphingobacteriaceae</taxon>
        <taxon>Pedobacter</taxon>
    </lineage>
</organism>
<evidence type="ECO:0000256" key="5">
    <source>
        <dbReference type="SAM" id="SignalP"/>
    </source>
</evidence>
<feature type="chain" id="PRO_5011547351" evidence="5">
    <location>
        <begin position="25"/>
        <end position="413"/>
    </location>
</feature>
<dbReference type="STRING" id="425514.SAMN05443550_10379"/>
<proteinExistence type="predicted"/>
<evidence type="ECO:0000256" key="3">
    <source>
        <dbReference type="ARBA" id="ARBA00023157"/>
    </source>
</evidence>
<dbReference type="EMBL" id="FNRA01000003">
    <property type="protein sequence ID" value="SEA38829.1"/>
    <property type="molecule type" value="Genomic_DNA"/>
</dbReference>
<dbReference type="InterPro" id="IPR036249">
    <property type="entry name" value="Thioredoxin-like_sf"/>
</dbReference>
<keyword evidence="4" id="KW-0676">Redox-active center</keyword>
<dbReference type="RefSeq" id="WP_217631522.1">
    <property type="nucleotide sequence ID" value="NZ_FNRA01000003.1"/>
</dbReference>
<dbReference type="CDD" id="cd02966">
    <property type="entry name" value="TlpA_like_family"/>
    <property type="match status" value="1"/>
</dbReference>
<dbReference type="Pfam" id="PF08534">
    <property type="entry name" value="Redoxin"/>
    <property type="match status" value="1"/>
</dbReference>
<feature type="signal peptide" evidence="5">
    <location>
        <begin position="1"/>
        <end position="24"/>
    </location>
</feature>
<evidence type="ECO:0000313" key="7">
    <source>
        <dbReference type="EMBL" id="SEA38829.1"/>
    </source>
</evidence>
<evidence type="ECO:0000256" key="1">
    <source>
        <dbReference type="ARBA" id="ARBA00004196"/>
    </source>
</evidence>
<protein>
    <submittedName>
        <fullName evidence="7">Peroxiredoxin</fullName>
    </submittedName>
</protein>
<dbReference type="AlphaFoldDB" id="A0A1H4ASF6"/>
<keyword evidence="5" id="KW-0732">Signal</keyword>
<dbReference type="InterPro" id="IPR050553">
    <property type="entry name" value="Thioredoxin_ResA/DsbE_sf"/>
</dbReference>
<evidence type="ECO:0000256" key="4">
    <source>
        <dbReference type="ARBA" id="ARBA00023284"/>
    </source>
</evidence>
<accession>A0A1H4ASF6</accession>
<evidence type="ECO:0000259" key="6">
    <source>
        <dbReference type="PROSITE" id="PS51352"/>
    </source>
</evidence>
<reference evidence="7 8" key="1">
    <citation type="submission" date="2016-10" db="EMBL/GenBank/DDBJ databases">
        <authorList>
            <person name="de Groot N.N."/>
        </authorList>
    </citation>
    <scope>NUCLEOTIDE SEQUENCE [LARGE SCALE GENOMIC DNA]</scope>
    <source>
        <strain evidence="7 8">DSM 19033</strain>
    </source>
</reference>
<evidence type="ECO:0000313" key="8">
    <source>
        <dbReference type="Proteomes" id="UP000198850"/>
    </source>
</evidence>
<dbReference type="GO" id="GO:0030313">
    <property type="term" value="C:cell envelope"/>
    <property type="evidence" value="ECO:0007669"/>
    <property type="project" value="UniProtKB-SubCell"/>
</dbReference>
<evidence type="ECO:0000256" key="2">
    <source>
        <dbReference type="ARBA" id="ARBA00022748"/>
    </source>
</evidence>
<sequence>MHHIISKTFSVFSLLLLLSGFAMADTGLQNGLWRASLLREDGNHIIFTLQVEQQQGKTILYVVNGQEKMLVKDVQLVKDSMFVDMPVFESSFKLKIISKDSIAGTWYKRGSVKDMEMPFTASAKQNYRFAPVNGNALQQVEGKWKIDFLKDHEPAIGNFSQKGNLVTGSVLTTSGDYRFLSGTVTGNLLQLSTFDGVHAILFTARVNNNVLSDARMYSGKTSVQEWTALKDSNALLPAETLTKLKDGENGTLDFSFTDLDGKKVSIKDERFKGKVVVIQLMGSWCPNCMDETAFMSEYYDKNKQRGIEMIGLAYEYSTEISRSIASVRKFQKRFNVHYPLLITPVKLTDPQRTEKTLPQLTEIKVFPTTLILDRSGKVVEITTDFFGPGTGEYYTKFKEEFERKMDKLVKNQS</sequence>
<keyword evidence="3" id="KW-1015">Disulfide bond</keyword>
<dbReference type="PANTHER" id="PTHR42852:SF6">
    <property type="entry name" value="THIOL:DISULFIDE INTERCHANGE PROTEIN DSBE"/>
    <property type="match status" value="1"/>
</dbReference>
<dbReference type="Proteomes" id="UP000198850">
    <property type="component" value="Unassembled WGS sequence"/>
</dbReference>
<dbReference type="GO" id="GO:0016491">
    <property type="term" value="F:oxidoreductase activity"/>
    <property type="evidence" value="ECO:0007669"/>
    <property type="project" value="InterPro"/>
</dbReference>
<dbReference type="InterPro" id="IPR013740">
    <property type="entry name" value="Redoxin"/>
</dbReference>
<dbReference type="SUPFAM" id="SSF52833">
    <property type="entry name" value="Thioredoxin-like"/>
    <property type="match status" value="1"/>
</dbReference>
<dbReference type="Gene3D" id="3.40.30.10">
    <property type="entry name" value="Glutaredoxin"/>
    <property type="match status" value="1"/>
</dbReference>